<evidence type="ECO:0000313" key="3">
    <source>
        <dbReference type="EMBL" id="TID18452.1"/>
    </source>
</evidence>
<comment type="caution">
    <text evidence="3">The sequence shown here is derived from an EMBL/GenBank/DDBJ whole genome shotgun (WGS) entry which is preliminary data.</text>
</comment>
<accession>A0A4Z1NV60</accession>
<dbReference type="EMBL" id="SNSC02000014">
    <property type="protein sequence ID" value="TID18452.1"/>
    <property type="molecule type" value="Genomic_DNA"/>
</dbReference>
<evidence type="ECO:0000256" key="1">
    <source>
        <dbReference type="SAM" id="Coils"/>
    </source>
</evidence>
<dbReference type="AlphaFoldDB" id="A0A4Z1NV60"/>
<proteinExistence type="predicted"/>
<keyword evidence="4" id="KW-1185">Reference proteome</keyword>
<protein>
    <submittedName>
        <fullName evidence="3">Uncharacterized protein</fullName>
    </submittedName>
</protein>
<keyword evidence="1" id="KW-0175">Coiled coil</keyword>
<organism evidence="3 4">
    <name type="scientific">Venturia nashicola</name>
    <dbReference type="NCBI Taxonomy" id="86259"/>
    <lineage>
        <taxon>Eukaryota</taxon>
        <taxon>Fungi</taxon>
        <taxon>Dikarya</taxon>
        <taxon>Ascomycota</taxon>
        <taxon>Pezizomycotina</taxon>
        <taxon>Dothideomycetes</taxon>
        <taxon>Pleosporomycetidae</taxon>
        <taxon>Venturiales</taxon>
        <taxon>Venturiaceae</taxon>
        <taxon>Venturia</taxon>
    </lineage>
</organism>
<feature type="coiled-coil region" evidence="1">
    <location>
        <begin position="27"/>
        <end position="61"/>
    </location>
</feature>
<evidence type="ECO:0000256" key="2">
    <source>
        <dbReference type="SAM" id="MobiDB-lite"/>
    </source>
</evidence>
<evidence type="ECO:0000313" key="4">
    <source>
        <dbReference type="Proteomes" id="UP000298493"/>
    </source>
</evidence>
<gene>
    <name evidence="3" type="ORF">E6O75_ATG06528</name>
</gene>
<name>A0A4Z1NV60_9PEZI</name>
<reference evidence="3 4" key="1">
    <citation type="submission" date="2019-04" db="EMBL/GenBank/DDBJ databases">
        <title>High contiguity whole genome sequence and gene annotation resource for two Venturia nashicola isolates.</title>
        <authorList>
            <person name="Prokchorchik M."/>
            <person name="Won K."/>
            <person name="Lee Y."/>
            <person name="Choi E.D."/>
            <person name="Segonzac C."/>
            <person name="Sohn K.H."/>
        </authorList>
    </citation>
    <scope>NUCLEOTIDE SEQUENCE [LARGE SCALE GENOMIC DNA]</scope>
    <source>
        <strain evidence="3 4">PRI2</strain>
    </source>
</reference>
<feature type="region of interest" description="Disordered" evidence="2">
    <location>
        <begin position="1"/>
        <end position="26"/>
    </location>
</feature>
<dbReference type="Proteomes" id="UP000298493">
    <property type="component" value="Unassembled WGS sequence"/>
</dbReference>
<feature type="compositionally biased region" description="Polar residues" evidence="2">
    <location>
        <begin position="1"/>
        <end position="17"/>
    </location>
</feature>
<sequence>MGSFQSSLLSVGSTPQCRTRHRLSTRSTELDEEIAVHRETLRQLQQRRDQQDEEIAAQRRQLEEMGEGRERRLAALQTVMEESWRGIIVFRQLMVGVPDEELGAIIGDAFELICEVAECEGHVFHEVACRVLREHEVWIAEGGLLREDC</sequence>